<feature type="region of interest" description="Disordered" evidence="1">
    <location>
        <begin position="204"/>
        <end position="227"/>
    </location>
</feature>
<accession>A0A9R0DPK6</accession>
<dbReference type="RefSeq" id="XP_050550531.1">
    <property type="nucleotide sequence ID" value="XM_050694574.1"/>
</dbReference>
<dbReference type="GeneID" id="118267558"/>
<proteinExistence type="predicted"/>
<evidence type="ECO:0000313" key="4">
    <source>
        <dbReference type="RefSeq" id="XP_050550531.1"/>
    </source>
</evidence>
<dbReference type="OrthoDB" id="7477138at2759"/>
<feature type="signal peptide" evidence="2">
    <location>
        <begin position="1"/>
        <end position="22"/>
    </location>
</feature>
<evidence type="ECO:0000256" key="1">
    <source>
        <dbReference type="SAM" id="MobiDB-lite"/>
    </source>
</evidence>
<keyword evidence="2" id="KW-0732">Signal</keyword>
<gene>
    <name evidence="4" type="primary">LOC118267558</name>
</gene>
<reference evidence="4" key="1">
    <citation type="submission" date="2025-08" db="UniProtKB">
        <authorList>
            <consortium name="RefSeq"/>
        </authorList>
    </citation>
    <scope>IDENTIFICATION</scope>
    <source>
        <tissue evidence="4">Whole larval tissue</tissue>
    </source>
</reference>
<protein>
    <submittedName>
        <fullName evidence="4">Uncharacterized protein LOC118267558 isoform X1</fullName>
    </submittedName>
</protein>
<evidence type="ECO:0000256" key="2">
    <source>
        <dbReference type="SAM" id="SignalP"/>
    </source>
</evidence>
<organism evidence="3 4">
    <name type="scientific">Spodoptera frugiperda</name>
    <name type="common">Fall armyworm</name>
    <dbReference type="NCBI Taxonomy" id="7108"/>
    <lineage>
        <taxon>Eukaryota</taxon>
        <taxon>Metazoa</taxon>
        <taxon>Ecdysozoa</taxon>
        <taxon>Arthropoda</taxon>
        <taxon>Hexapoda</taxon>
        <taxon>Insecta</taxon>
        <taxon>Pterygota</taxon>
        <taxon>Neoptera</taxon>
        <taxon>Endopterygota</taxon>
        <taxon>Lepidoptera</taxon>
        <taxon>Glossata</taxon>
        <taxon>Ditrysia</taxon>
        <taxon>Noctuoidea</taxon>
        <taxon>Noctuidae</taxon>
        <taxon>Amphipyrinae</taxon>
        <taxon>Spodoptera</taxon>
    </lineage>
</organism>
<feature type="chain" id="PRO_5040246762" evidence="2">
    <location>
        <begin position="23"/>
        <end position="282"/>
    </location>
</feature>
<sequence>MKPYAACTTAVLALLLAGTAQAQLRDGRAQSLDLLRMLTDKPWIGLGPHNRWDRAPRIDMDLGYTGLGPHLPPVQVAEDRNYLDDEIRGASEKRSAVATALNSGRRRRQPTPALGKAVTPYVGVGVLNDMGSFFDSLRDNLETLVSLSPQERSTLFQDPPSVVPAPASNTGGGGSGIRKLYALRPLRPTGNIRRTVATRVPTTTTRACCGPDSAGRRHTPDPYTPTHSYTDTYTYSDQRNKMSHVVQARKPPHVSHMKPNYLDVSGVSLPEIILALQEYCYL</sequence>
<dbReference type="AlphaFoldDB" id="A0A9R0DPK6"/>
<feature type="region of interest" description="Disordered" evidence="1">
    <location>
        <begin position="154"/>
        <end position="176"/>
    </location>
</feature>
<evidence type="ECO:0000313" key="3">
    <source>
        <dbReference type="Proteomes" id="UP000829999"/>
    </source>
</evidence>
<name>A0A9R0DPK6_SPOFR</name>
<keyword evidence="3" id="KW-1185">Reference proteome</keyword>
<dbReference type="Proteomes" id="UP000829999">
    <property type="component" value="Chromosome 6"/>
</dbReference>